<keyword evidence="9" id="KW-1185">Reference proteome</keyword>
<comment type="subcellular location">
    <subcellularLocation>
        <location evidence="1 5">Periplasm</location>
    </subcellularLocation>
</comment>
<keyword evidence="4 5" id="KW-0574">Periplasm</keyword>
<reference evidence="8" key="1">
    <citation type="submission" date="2020-03" db="EMBL/GenBank/DDBJ databases">
        <title>Genome of Pelagibius litoralis DSM 21314T.</title>
        <authorList>
            <person name="Wang G."/>
        </authorList>
    </citation>
    <scope>NUCLEOTIDE SEQUENCE</scope>
    <source>
        <strain evidence="8">DSM 21314</strain>
    </source>
</reference>
<evidence type="ECO:0000256" key="5">
    <source>
        <dbReference type="PIRNR" id="PIRNR019574"/>
    </source>
</evidence>
<gene>
    <name evidence="8" type="ORF">HBA54_06235</name>
</gene>
<comment type="caution">
    <text evidence="8">The sequence shown here is derived from an EMBL/GenBank/DDBJ whole genome shotgun (WGS) entry which is preliminary data.</text>
</comment>
<evidence type="ECO:0000256" key="2">
    <source>
        <dbReference type="ARBA" id="ARBA00022448"/>
    </source>
</evidence>
<keyword evidence="3 7" id="KW-0732">Signal</keyword>
<organism evidence="8 9">
    <name type="scientific">Pelagibius litoralis</name>
    <dbReference type="NCBI Taxonomy" id="374515"/>
    <lineage>
        <taxon>Bacteria</taxon>
        <taxon>Pseudomonadati</taxon>
        <taxon>Pseudomonadota</taxon>
        <taxon>Alphaproteobacteria</taxon>
        <taxon>Rhodospirillales</taxon>
        <taxon>Rhodovibrionaceae</taxon>
        <taxon>Pelagibius</taxon>
    </lineage>
</organism>
<evidence type="ECO:0000256" key="1">
    <source>
        <dbReference type="ARBA" id="ARBA00004418"/>
    </source>
</evidence>
<dbReference type="PANTHER" id="PTHR30222">
    <property type="entry name" value="SPERMIDINE/PUTRESCINE-BINDING PERIPLASMIC PROTEIN"/>
    <property type="match status" value="1"/>
</dbReference>
<dbReference type="PRINTS" id="PR00909">
    <property type="entry name" value="SPERMDNBNDNG"/>
</dbReference>
<evidence type="ECO:0000256" key="3">
    <source>
        <dbReference type="ARBA" id="ARBA00022729"/>
    </source>
</evidence>
<dbReference type="Gene3D" id="3.40.190.10">
    <property type="entry name" value="Periplasmic binding protein-like II"/>
    <property type="match status" value="2"/>
</dbReference>
<evidence type="ECO:0000256" key="6">
    <source>
        <dbReference type="PIRSR" id="PIRSR019574-1"/>
    </source>
</evidence>
<dbReference type="InterPro" id="IPR001188">
    <property type="entry name" value="Sperm_putr-bd"/>
</dbReference>
<sequence>MKKNIVPLLGATALILSLSAVPAAAEGDLFIYNWTDYTAPELIEKFEAETGISVTLDTYDSNETLLAKLQSGATGYDIVVPSHNFVEIFIAEGLLQPINAATLAGHGNLAADFKNAPWDPGNVYTVPWQWGTTSFTVNTSVYEGDINTYEVLFKPPAELQGQIGMFKSADEVISMAQISLGLPLCSENPEEMRQVLDLLETQKPFVKTYNSDGILERLVSGDTAMHQNWNGYSIRARAENPAMRYAFPAEGVITWADNLAVPTGARNYDNAIKFIEFMMQPENIAVQSNFAGYSNGVDGSTAFMSEELKAAHELSPPEGTPLVFSQTCSEKAIDLQNRVWTSLLQ</sequence>
<proteinExistence type="inferred from homology"/>
<comment type="similarity">
    <text evidence="5">Belongs to the bacterial solute-binding protein PotD/PotF family.</text>
</comment>
<dbReference type="AlphaFoldDB" id="A0A967C3Z2"/>
<feature type="binding site" evidence="6">
    <location>
        <position position="326"/>
    </location>
    <ligand>
        <name>spermidine</name>
        <dbReference type="ChEBI" id="CHEBI:57834"/>
    </ligand>
</feature>
<name>A0A967C3Z2_9PROT</name>
<feature type="signal peptide" evidence="7">
    <location>
        <begin position="1"/>
        <end position="25"/>
    </location>
</feature>
<accession>A0A967C3Z2</accession>
<dbReference type="GO" id="GO:0015846">
    <property type="term" value="P:polyamine transport"/>
    <property type="evidence" value="ECO:0007669"/>
    <property type="project" value="InterPro"/>
</dbReference>
<dbReference type="Proteomes" id="UP000761264">
    <property type="component" value="Unassembled WGS sequence"/>
</dbReference>
<dbReference type="InterPro" id="IPR006059">
    <property type="entry name" value="SBP"/>
</dbReference>
<evidence type="ECO:0000313" key="9">
    <source>
        <dbReference type="Proteomes" id="UP000761264"/>
    </source>
</evidence>
<keyword evidence="2 5" id="KW-0813">Transport</keyword>
<dbReference type="PANTHER" id="PTHR30222:SF12">
    <property type="entry name" value="NORSPERMIDINE SENSOR"/>
    <property type="match status" value="1"/>
</dbReference>
<protein>
    <recommendedName>
        <fullName evidence="5">Putrescine-binding periplasmic protein</fullName>
    </recommendedName>
</protein>
<feature type="chain" id="PRO_5037216920" description="Putrescine-binding periplasmic protein" evidence="7">
    <location>
        <begin position="26"/>
        <end position="345"/>
    </location>
</feature>
<dbReference type="PIRSF" id="PIRSF019574">
    <property type="entry name" value="Periplasmic_polyamine_BP"/>
    <property type="match status" value="1"/>
</dbReference>
<dbReference type="RefSeq" id="WP_167222528.1">
    <property type="nucleotide sequence ID" value="NZ_JAAQPH010000004.1"/>
</dbReference>
<evidence type="ECO:0000256" key="7">
    <source>
        <dbReference type="SAM" id="SignalP"/>
    </source>
</evidence>
<dbReference type="GO" id="GO:0019808">
    <property type="term" value="F:polyamine binding"/>
    <property type="evidence" value="ECO:0007669"/>
    <property type="project" value="InterPro"/>
</dbReference>
<comment type="function">
    <text evidence="5">Required for the activity of the bacterial periplasmic transport system of putrescine.</text>
</comment>
<evidence type="ECO:0000256" key="4">
    <source>
        <dbReference type="ARBA" id="ARBA00022764"/>
    </source>
</evidence>
<dbReference type="CDD" id="cd13664">
    <property type="entry name" value="PBP2_PotD_PotF_like_3"/>
    <property type="match status" value="1"/>
</dbReference>
<evidence type="ECO:0000313" key="8">
    <source>
        <dbReference type="EMBL" id="NIA68185.1"/>
    </source>
</evidence>
<dbReference type="EMBL" id="JAAQPH010000004">
    <property type="protein sequence ID" value="NIA68185.1"/>
    <property type="molecule type" value="Genomic_DNA"/>
</dbReference>
<dbReference type="SUPFAM" id="SSF53850">
    <property type="entry name" value="Periplasmic binding protein-like II"/>
    <property type="match status" value="1"/>
</dbReference>
<dbReference type="GO" id="GO:0042597">
    <property type="term" value="C:periplasmic space"/>
    <property type="evidence" value="ECO:0007669"/>
    <property type="project" value="UniProtKB-SubCell"/>
</dbReference>
<dbReference type="Pfam" id="PF13416">
    <property type="entry name" value="SBP_bac_8"/>
    <property type="match status" value="1"/>
</dbReference>